<keyword evidence="3 6" id="KW-0413">Isomerase</keyword>
<evidence type="ECO:0000259" key="5">
    <source>
        <dbReference type="SMART" id="SM01005"/>
    </source>
</evidence>
<keyword evidence="2 4" id="KW-0663">Pyridoxal phosphate</keyword>
<protein>
    <submittedName>
        <fullName evidence="6">Alanine racemase</fullName>
        <ecNumber evidence="6">5.1.1.1</ecNumber>
    </submittedName>
</protein>
<dbReference type="Proteomes" id="UP000318405">
    <property type="component" value="Unassembled WGS sequence"/>
</dbReference>
<evidence type="ECO:0000256" key="2">
    <source>
        <dbReference type="ARBA" id="ARBA00022898"/>
    </source>
</evidence>
<dbReference type="GO" id="GO:0008784">
    <property type="term" value="F:alanine racemase activity"/>
    <property type="evidence" value="ECO:0007669"/>
    <property type="project" value="UniProtKB-EC"/>
</dbReference>
<dbReference type="EC" id="5.1.1.1" evidence="6"/>
<dbReference type="Gene3D" id="2.40.37.10">
    <property type="entry name" value="Lyase, Ornithine Decarboxylase, Chain A, domain 1"/>
    <property type="match status" value="1"/>
</dbReference>
<dbReference type="InterPro" id="IPR000821">
    <property type="entry name" value="Ala_racemase"/>
</dbReference>
<dbReference type="InterPro" id="IPR011079">
    <property type="entry name" value="Ala_racemase_C"/>
</dbReference>
<dbReference type="AlphaFoldDB" id="A0A556ATL1"/>
<dbReference type="PANTHER" id="PTHR30511:SF0">
    <property type="entry name" value="ALANINE RACEMASE, CATABOLIC-RELATED"/>
    <property type="match status" value="1"/>
</dbReference>
<dbReference type="GO" id="GO:0006522">
    <property type="term" value="P:alanine metabolic process"/>
    <property type="evidence" value="ECO:0007669"/>
    <property type="project" value="InterPro"/>
</dbReference>
<dbReference type="OrthoDB" id="9813814at2"/>
<gene>
    <name evidence="6" type="primary">alr</name>
    <name evidence="6" type="ORF">FOZ76_09965</name>
</gene>
<dbReference type="Pfam" id="PF01168">
    <property type="entry name" value="Ala_racemase_N"/>
    <property type="match status" value="1"/>
</dbReference>
<dbReference type="PANTHER" id="PTHR30511">
    <property type="entry name" value="ALANINE RACEMASE"/>
    <property type="match status" value="1"/>
</dbReference>
<name>A0A556ATL1_9BURK</name>
<dbReference type="SUPFAM" id="SSF51419">
    <property type="entry name" value="PLP-binding barrel"/>
    <property type="match status" value="1"/>
</dbReference>
<feature type="domain" description="Alanine racemase C-terminal" evidence="5">
    <location>
        <begin position="257"/>
        <end position="383"/>
    </location>
</feature>
<dbReference type="PRINTS" id="PR00992">
    <property type="entry name" value="ALARACEMASE"/>
</dbReference>
<dbReference type="Pfam" id="PF00842">
    <property type="entry name" value="Ala_racemase_C"/>
    <property type="match status" value="1"/>
</dbReference>
<evidence type="ECO:0000256" key="4">
    <source>
        <dbReference type="PIRSR" id="PIRSR600821-50"/>
    </source>
</evidence>
<evidence type="ECO:0000313" key="7">
    <source>
        <dbReference type="Proteomes" id="UP000318405"/>
    </source>
</evidence>
<keyword evidence="7" id="KW-1185">Reference proteome</keyword>
<feature type="modified residue" description="N6-(pyridoxal phosphate)lysine" evidence="4">
    <location>
        <position position="54"/>
    </location>
</feature>
<dbReference type="GO" id="GO:0005829">
    <property type="term" value="C:cytosol"/>
    <property type="evidence" value="ECO:0007669"/>
    <property type="project" value="TreeGrafter"/>
</dbReference>
<dbReference type="SMART" id="SM01005">
    <property type="entry name" value="Ala_racemase_C"/>
    <property type="match status" value="1"/>
</dbReference>
<evidence type="ECO:0000256" key="3">
    <source>
        <dbReference type="ARBA" id="ARBA00023235"/>
    </source>
</evidence>
<comment type="cofactor">
    <cofactor evidence="1 4">
        <name>pyridoxal 5'-phosphate</name>
        <dbReference type="ChEBI" id="CHEBI:597326"/>
    </cofactor>
</comment>
<proteinExistence type="predicted"/>
<sequence>MSDWRAAMTDIAPGADRPLARPNVFEIDLAAVASCTRAIRDLIGPRVHFTATLKANAYGYGVLPVARTVLRASADALALANLEDAVALREAGIREPILVYAGVLPDTACAAALRDHDLTATLHSEESRRAHAALAGPPLKVAVKVDIGPERIGVPASTAAGFIQRVAGDPRFRLEAVNAHPNLPADADPEALAWQYRRFLHVRDAVARLGVNVPRWVLASSRVLRLTGTAMALNAVDPGDALFSPLHSADDTAPSPFHRLSSRLIQVRTVERDAYLADANFAMRPGMRVGIFPLGYSDGMRALHAGCVLVNGRRVPLAGPPALEYTRVDLTQAPGAMVGDEVVVVGAQGGERISPAEAVRHQGAARVADLAMQVGPGVVRRYLPDAAQAPD</sequence>
<evidence type="ECO:0000256" key="1">
    <source>
        <dbReference type="ARBA" id="ARBA00001933"/>
    </source>
</evidence>
<dbReference type="InterPro" id="IPR029066">
    <property type="entry name" value="PLP-binding_barrel"/>
</dbReference>
<reference evidence="6 7" key="1">
    <citation type="submission" date="2019-07" db="EMBL/GenBank/DDBJ databases">
        <title>Qingshengfaniella alkalisoli gen. nov., sp. nov., isolated from saline soil.</title>
        <authorList>
            <person name="Xu L."/>
            <person name="Huang X.-X."/>
            <person name="Sun J.-Q."/>
        </authorList>
    </citation>
    <scope>NUCLEOTIDE SEQUENCE [LARGE SCALE GENOMIC DNA]</scope>
    <source>
        <strain evidence="6 7">DSM 27279</strain>
    </source>
</reference>
<dbReference type="EMBL" id="VLTJ01000020">
    <property type="protein sequence ID" value="TSH95715.1"/>
    <property type="molecule type" value="Genomic_DNA"/>
</dbReference>
<dbReference type="Gene3D" id="3.20.20.10">
    <property type="entry name" value="Alanine racemase"/>
    <property type="match status" value="1"/>
</dbReference>
<dbReference type="NCBIfam" id="TIGR00492">
    <property type="entry name" value="alr"/>
    <property type="match status" value="1"/>
</dbReference>
<dbReference type="SUPFAM" id="SSF50621">
    <property type="entry name" value="Alanine racemase C-terminal domain-like"/>
    <property type="match status" value="1"/>
</dbReference>
<dbReference type="GO" id="GO:0030170">
    <property type="term" value="F:pyridoxal phosphate binding"/>
    <property type="evidence" value="ECO:0007669"/>
    <property type="project" value="TreeGrafter"/>
</dbReference>
<dbReference type="InterPro" id="IPR001608">
    <property type="entry name" value="Ala_racemase_N"/>
</dbReference>
<accession>A0A556ATL1</accession>
<comment type="caution">
    <text evidence="6">The sequence shown here is derived from an EMBL/GenBank/DDBJ whole genome shotgun (WGS) entry which is preliminary data.</text>
</comment>
<dbReference type="InterPro" id="IPR009006">
    <property type="entry name" value="Ala_racemase/Decarboxylase_C"/>
</dbReference>
<organism evidence="6 7">
    <name type="scientific">Verticiella sediminum</name>
    <dbReference type="NCBI Taxonomy" id="1247510"/>
    <lineage>
        <taxon>Bacteria</taxon>
        <taxon>Pseudomonadati</taxon>
        <taxon>Pseudomonadota</taxon>
        <taxon>Betaproteobacteria</taxon>
        <taxon>Burkholderiales</taxon>
        <taxon>Alcaligenaceae</taxon>
        <taxon>Verticiella</taxon>
    </lineage>
</organism>
<evidence type="ECO:0000313" key="6">
    <source>
        <dbReference type="EMBL" id="TSH95715.1"/>
    </source>
</evidence>